<feature type="transmembrane region" description="Helical" evidence="2">
    <location>
        <begin position="180"/>
        <end position="205"/>
    </location>
</feature>
<feature type="transmembrane region" description="Helical" evidence="2">
    <location>
        <begin position="91"/>
        <end position="110"/>
    </location>
</feature>
<feature type="compositionally biased region" description="Acidic residues" evidence="1">
    <location>
        <begin position="246"/>
        <end position="255"/>
    </location>
</feature>
<evidence type="ECO:0000256" key="2">
    <source>
        <dbReference type="SAM" id="Phobius"/>
    </source>
</evidence>
<name>A0ABD3MZ52_9STRA</name>
<feature type="transmembrane region" description="Helical" evidence="2">
    <location>
        <begin position="58"/>
        <end position="79"/>
    </location>
</feature>
<keyword evidence="2" id="KW-1133">Transmembrane helix</keyword>
<organism evidence="3 4">
    <name type="scientific">Discostella pseudostelligera</name>
    <dbReference type="NCBI Taxonomy" id="259834"/>
    <lineage>
        <taxon>Eukaryota</taxon>
        <taxon>Sar</taxon>
        <taxon>Stramenopiles</taxon>
        <taxon>Ochrophyta</taxon>
        <taxon>Bacillariophyta</taxon>
        <taxon>Coscinodiscophyceae</taxon>
        <taxon>Thalassiosirophycidae</taxon>
        <taxon>Stephanodiscales</taxon>
        <taxon>Stephanodiscaceae</taxon>
        <taxon>Discostella</taxon>
    </lineage>
</organism>
<feature type="region of interest" description="Disordered" evidence="1">
    <location>
        <begin position="242"/>
        <end position="271"/>
    </location>
</feature>
<sequence>MPPPTDISRMSIASGSKRYSSIYKSNTSENDDAPTQTIGQSLVSNDDDPERLRKKLRLYSASVLGTSIFFWLWALYNTYHLRSGSGGGFDLGVFSFFGSGVSSAFLLCTLEPCGYCERKGVDKEDKVDNGIRRPNKTMDRALSHAQPGKCLSAFVILTHLTVVANYMLGILFAFTAGPRIYVYFAAYCVIFALLWLIVAYAGWVLMRLYRESVRRAYGEDVNPPFSLMRSALVALANLSEEQSRYDEDEEDDDVNAELRSLYEGNGSYSNN</sequence>
<gene>
    <name evidence="3" type="ORF">ACHAWU_001239</name>
</gene>
<proteinExistence type="predicted"/>
<dbReference type="AlphaFoldDB" id="A0ABD3MZ52"/>
<feature type="transmembrane region" description="Helical" evidence="2">
    <location>
        <begin position="150"/>
        <end position="174"/>
    </location>
</feature>
<protein>
    <submittedName>
        <fullName evidence="3">Uncharacterized protein</fullName>
    </submittedName>
</protein>
<reference evidence="3 4" key="1">
    <citation type="submission" date="2024-10" db="EMBL/GenBank/DDBJ databases">
        <title>Updated reference genomes for cyclostephanoid diatoms.</title>
        <authorList>
            <person name="Roberts W.R."/>
            <person name="Alverson A.J."/>
        </authorList>
    </citation>
    <scope>NUCLEOTIDE SEQUENCE [LARGE SCALE GENOMIC DNA]</scope>
    <source>
        <strain evidence="3 4">AJA232-27</strain>
    </source>
</reference>
<keyword evidence="2" id="KW-0472">Membrane</keyword>
<evidence type="ECO:0000256" key="1">
    <source>
        <dbReference type="SAM" id="MobiDB-lite"/>
    </source>
</evidence>
<feature type="compositionally biased region" description="Polar residues" evidence="1">
    <location>
        <begin position="22"/>
        <end position="44"/>
    </location>
</feature>
<evidence type="ECO:0000313" key="3">
    <source>
        <dbReference type="EMBL" id="KAL3769171.1"/>
    </source>
</evidence>
<accession>A0ABD3MZ52</accession>
<comment type="caution">
    <text evidence="3">The sequence shown here is derived from an EMBL/GenBank/DDBJ whole genome shotgun (WGS) entry which is preliminary data.</text>
</comment>
<feature type="region of interest" description="Disordered" evidence="1">
    <location>
        <begin position="22"/>
        <end position="46"/>
    </location>
</feature>
<keyword evidence="4" id="KW-1185">Reference proteome</keyword>
<dbReference type="Proteomes" id="UP001530293">
    <property type="component" value="Unassembled WGS sequence"/>
</dbReference>
<keyword evidence="2" id="KW-0812">Transmembrane</keyword>
<evidence type="ECO:0000313" key="4">
    <source>
        <dbReference type="Proteomes" id="UP001530293"/>
    </source>
</evidence>
<dbReference type="EMBL" id="JALLBG020000057">
    <property type="protein sequence ID" value="KAL3769171.1"/>
    <property type="molecule type" value="Genomic_DNA"/>
</dbReference>